<keyword evidence="1" id="KW-0472">Membrane</keyword>
<dbReference type="Proteomes" id="UP000592820">
    <property type="component" value="Unassembled WGS sequence"/>
</dbReference>
<evidence type="ECO:0000313" key="3">
    <source>
        <dbReference type="Proteomes" id="UP000592820"/>
    </source>
</evidence>
<gene>
    <name evidence="2" type="ORF">HDG41_007841</name>
</gene>
<dbReference type="InterPro" id="IPR036259">
    <property type="entry name" value="MFS_trans_sf"/>
</dbReference>
<name>A0A7W8LFQ7_9BURK</name>
<dbReference type="RefSeq" id="WP_176137860.1">
    <property type="nucleotide sequence ID" value="NZ_JACHDE010000041.1"/>
</dbReference>
<keyword evidence="1" id="KW-1133">Transmembrane helix</keyword>
<keyword evidence="1" id="KW-0812">Transmembrane</keyword>
<evidence type="ECO:0000313" key="2">
    <source>
        <dbReference type="EMBL" id="MBB5405745.1"/>
    </source>
</evidence>
<feature type="transmembrane region" description="Helical" evidence="1">
    <location>
        <begin position="106"/>
        <end position="126"/>
    </location>
</feature>
<comment type="caution">
    <text evidence="2">The sequence shown here is derived from an EMBL/GenBank/DDBJ whole genome shotgun (WGS) entry which is preliminary data.</text>
</comment>
<dbReference type="SUPFAM" id="SSF103473">
    <property type="entry name" value="MFS general substrate transporter"/>
    <property type="match status" value="1"/>
</dbReference>
<dbReference type="EMBL" id="JACHDE010000041">
    <property type="protein sequence ID" value="MBB5405745.1"/>
    <property type="molecule type" value="Genomic_DNA"/>
</dbReference>
<accession>A0A7W8LFQ7</accession>
<dbReference type="AlphaFoldDB" id="A0A7W8LFQ7"/>
<evidence type="ECO:0000256" key="1">
    <source>
        <dbReference type="SAM" id="Phobius"/>
    </source>
</evidence>
<proteinExistence type="predicted"/>
<protein>
    <submittedName>
        <fullName evidence="2">Uncharacterized protein</fullName>
    </submittedName>
</protein>
<sequence length="188" mass="19504">MRVLGTVFPWQLIISASSPLAVGGAAIVGVLDDGPHSVVSSGSAGMMDTPAASPPSVLGAFCIGGFWAATLGYFGHMRELYAFWTEVPLLISHTSLATGFPGISVSAMPFAVTGIGALSSMLSGVASRYLSSAKVATCALVVSGHATRFCDRWEPDRTKSRQVGQLAVAADVFEDRPVRLPSRNSDSG</sequence>
<organism evidence="2 3">
    <name type="scientific">Paraburkholderia youngii</name>
    <dbReference type="NCBI Taxonomy" id="2782701"/>
    <lineage>
        <taxon>Bacteria</taxon>
        <taxon>Pseudomonadati</taxon>
        <taxon>Pseudomonadota</taxon>
        <taxon>Betaproteobacteria</taxon>
        <taxon>Burkholderiales</taxon>
        <taxon>Burkholderiaceae</taxon>
        <taxon>Paraburkholderia</taxon>
    </lineage>
</organism>
<feature type="transmembrane region" description="Helical" evidence="1">
    <location>
        <begin position="51"/>
        <end position="74"/>
    </location>
</feature>
<feature type="transmembrane region" description="Helical" evidence="1">
    <location>
        <begin position="12"/>
        <end position="31"/>
    </location>
</feature>
<reference evidence="2 3" key="1">
    <citation type="submission" date="2020-08" db="EMBL/GenBank/DDBJ databases">
        <title>Genomic Encyclopedia of Type Strains, Phase IV (KMG-V): Genome sequencing to study the core and pangenomes of soil and plant-associated prokaryotes.</title>
        <authorList>
            <person name="Whitman W."/>
        </authorList>
    </citation>
    <scope>NUCLEOTIDE SEQUENCE [LARGE SCALE GENOMIC DNA]</scope>
    <source>
        <strain evidence="2 3">JPY162</strain>
    </source>
</reference>